<proteinExistence type="predicted"/>
<accession>K2JPR2</accession>
<comment type="caution">
    <text evidence="2">The sequence shown here is derived from an EMBL/GenBank/DDBJ whole genome shotgun (WGS) entry which is preliminary data.</text>
</comment>
<dbReference type="STRING" id="1207063.P24_13793"/>
<evidence type="ECO:0000313" key="2">
    <source>
        <dbReference type="EMBL" id="EKE72484.1"/>
    </source>
</evidence>
<evidence type="ECO:0000313" key="3">
    <source>
        <dbReference type="Proteomes" id="UP000006746"/>
    </source>
</evidence>
<keyword evidence="3" id="KW-1185">Reference proteome</keyword>
<feature type="non-terminal residue" evidence="2">
    <location>
        <position position="1"/>
    </location>
</feature>
<reference evidence="2 3" key="1">
    <citation type="journal article" date="2012" name="J. Bacteriol.">
        <title>Genome Sequence of Oceanibaculum indicum Type Strain P24.</title>
        <authorList>
            <person name="Lai Q."/>
            <person name="Shao Z."/>
        </authorList>
    </citation>
    <scope>NUCLEOTIDE SEQUENCE [LARGE SCALE GENOMIC DNA]</scope>
    <source>
        <strain evidence="2 3">P24</strain>
    </source>
</reference>
<organism evidence="2 3">
    <name type="scientific">Oceanibaculum indicum P24</name>
    <dbReference type="NCBI Taxonomy" id="1207063"/>
    <lineage>
        <taxon>Bacteria</taxon>
        <taxon>Pseudomonadati</taxon>
        <taxon>Pseudomonadota</taxon>
        <taxon>Alphaproteobacteria</taxon>
        <taxon>Rhodospirillales</taxon>
        <taxon>Oceanibaculaceae</taxon>
        <taxon>Oceanibaculum</taxon>
    </lineage>
</organism>
<dbReference type="Proteomes" id="UP000006746">
    <property type="component" value="Unassembled WGS sequence"/>
</dbReference>
<gene>
    <name evidence="2" type="ORF">P24_13793</name>
</gene>
<protein>
    <submittedName>
        <fullName evidence="2">Uncharacterized protein</fullName>
    </submittedName>
</protein>
<feature type="region of interest" description="Disordered" evidence="1">
    <location>
        <begin position="1"/>
        <end position="24"/>
    </location>
</feature>
<dbReference type="EMBL" id="AMRL01000019">
    <property type="protein sequence ID" value="EKE72484.1"/>
    <property type="molecule type" value="Genomic_DNA"/>
</dbReference>
<name>K2JPR2_9PROT</name>
<sequence length="95" mass="9673">GGRPPVGRPSIVGERGPELFVPDRPGTIIPNDFGGGMGGGGMVVNIDARGAAPGVEALIRREMAALSASIEPRIDARVTRQAGRGGAFAKAVGRR</sequence>
<dbReference type="AlphaFoldDB" id="K2JPR2"/>
<evidence type="ECO:0000256" key="1">
    <source>
        <dbReference type="SAM" id="MobiDB-lite"/>
    </source>
</evidence>